<feature type="domain" description="Integrator complex subunit 5 N-terminal" evidence="2">
    <location>
        <begin position="13"/>
        <end position="217"/>
    </location>
</feature>
<feature type="domain" description="Integrator complex subunit 5 C-terminal" evidence="3">
    <location>
        <begin position="237"/>
        <end position="1010"/>
    </location>
</feature>
<name>A0AAV3Y7K9_9GAST</name>
<evidence type="ECO:0000256" key="1">
    <source>
        <dbReference type="SAM" id="MobiDB-lite"/>
    </source>
</evidence>
<dbReference type="EMBL" id="BLXT01000545">
    <property type="protein sequence ID" value="GFN78096.1"/>
    <property type="molecule type" value="Genomic_DNA"/>
</dbReference>
<evidence type="ECO:0000259" key="2">
    <source>
        <dbReference type="Pfam" id="PF14837"/>
    </source>
</evidence>
<dbReference type="InterPro" id="IPR029445">
    <property type="entry name" value="INTS5_N"/>
</dbReference>
<dbReference type="Proteomes" id="UP000735302">
    <property type="component" value="Unassembled WGS sequence"/>
</dbReference>
<dbReference type="Pfam" id="PF14837">
    <property type="entry name" value="INTS5_N"/>
    <property type="match status" value="1"/>
</dbReference>
<reference evidence="4 5" key="1">
    <citation type="journal article" date="2021" name="Elife">
        <title>Chloroplast acquisition without the gene transfer in kleptoplastic sea slugs, Plakobranchus ocellatus.</title>
        <authorList>
            <person name="Maeda T."/>
            <person name="Takahashi S."/>
            <person name="Yoshida T."/>
            <person name="Shimamura S."/>
            <person name="Takaki Y."/>
            <person name="Nagai Y."/>
            <person name="Toyoda A."/>
            <person name="Suzuki Y."/>
            <person name="Arimoto A."/>
            <person name="Ishii H."/>
            <person name="Satoh N."/>
            <person name="Nishiyama T."/>
            <person name="Hasebe M."/>
            <person name="Maruyama T."/>
            <person name="Minagawa J."/>
            <person name="Obokata J."/>
            <person name="Shigenobu S."/>
        </authorList>
    </citation>
    <scope>NUCLEOTIDE SEQUENCE [LARGE SCALE GENOMIC DNA]</scope>
</reference>
<dbReference type="InterPro" id="IPR029444">
    <property type="entry name" value="INTS5_C"/>
</dbReference>
<evidence type="ECO:0000313" key="4">
    <source>
        <dbReference type="EMBL" id="GFN78096.1"/>
    </source>
</evidence>
<evidence type="ECO:0000259" key="3">
    <source>
        <dbReference type="Pfam" id="PF14838"/>
    </source>
</evidence>
<dbReference type="GO" id="GO:0032039">
    <property type="term" value="C:integrator complex"/>
    <property type="evidence" value="ECO:0007669"/>
    <property type="project" value="InterPro"/>
</dbReference>
<comment type="caution">
    <text evidence="4">The sequence shown here is derived from an EMBL/GenBank/DDBJ whole genome shotgun (WGS) entry which is preliminary data.</text>
</comment>
<dbReference type="GO" id="GO:0034472">
    <property type="term" value="P:snRNA 3'-end processing"/>
    <property type="evidence" value="ECO:0007669"/>
    <property type="project" value="TreeGrafter"/>
</dbReference>
<protein>
    <submittedName>
        <fullName evidence="4">Integrator complex subunit 5</fullName>
    </submittedName>
</protein>
<dbReference type="InterPro" id="IPR040316">
    <property type="entry name" value="INTS5"/>
</dbReference>
<keyword evidence="5" id="KW-1185">Reference proteome</keyword>
<feature type="compositionally biased region" description="Low complexity" evidence="1">
    <location>
        <begin position="727"/>
        <end position="757"/>
    </location>
</feature>
<dbReference type="PANTHER" id="PTHR31697:SF2">
    <property type="entry name" value="INTEGRATOR COMPLEX SUBUNIT 5"/>
    <property type="match status" value="1"/>
</dbReference>
<proteinExistence type="predicted"/>
<dbReference type="Pfam" id="PF14838">
    <property type="entry name" value="INTS5_C"/>
    <property type="match status" value="1"/>
</dbReference>
<organism evidence="4 5">
    <name type="scientific">Plakobranchus ocellatus</name>
    <dbReference type="NCBI Taxonomy" id="259542"/>
    <lineage>
        <taxon>Eukaryota</taxon>
        <taxon>Metazoa</taxon>
        <taxon>Spiralia</taxon>
        <taxon>Lophotrochozoa</taxon>
        <taxon>Mollusca</taxon>
        <taxon>Gastropoda</taxon>
        <taxon>Heterobranchia</taxon>
        <taxon>Euthyneura</taxon>
        <taxon>Panpulmonata</taxon>
        <taxon>Sacoglossa</taxon>
        <taxon>Placobranchoidea</taxon>
        <taxon>Plakobranchidae</taxon>
        <taxon>Plakobranchus</taxon>
    </lineage>
</organism>
<evidence type="ECO:0000313" key="5">
    <source>
        <dbReference type="Proteomes" id="UP000735302"/>
    </source>
</evidence>
<dbReference type="PANTHER" id="PTHR31697">
    <property type="entry name" value="INTEGRATOR COMPLEX SUBUNIT 5"/>
    <property type="match status" value="1"/>
</dbReference>
<feature type="region of interest" description="Disordered" evidence="1">
    <location>
        <begin position="727"/>
        <end position="762"/>
    </location>
</feature>
<accession>A0AAV3Y7K9</accession>
<gene>
    <name evidence="4" type="ORF">PoB_000460200</name>
</gene>
<dbReference type="AlphaFoldDB" id="A0AAV3Y7K9"/>
<sequence>MASASEEIAVGPQEICNQVNKFLKGTSTPASNVNFESLTVSALFLLRTVPVARHAVLEHYSFLFDDAINSSLTFSDHESSSYQKQQLSALQDVTGVLLSFIKSSPEAWAPVVSSWTLTLLGQLSTKYAAKRGIQRGTPLNEVLQMWLACEPARMLIEISTECFAAMVGAAPDMCVDSLLEASVRFSPHFDWVVAHIGSCFPRTIITRVLNCGLKDYCNDSGHDKEAGPSTNRLKVPKMASVVGILGHLASKHGHDIRKALMALFEASLHSDTMSNKVTTLPFLLQLASMSDMLLQILTTDLVSVLTPSTLNQLHRQFTYWKRSSPGEYNSFLNLVVHLIVKSRVGACDIISFILNTAVPAEDGKGGEQPTEEVRDTCVEIMHILMFELQRGVLSSHSDVSIIEIPFLVGLASQTDILTNMLLNAEGRRLPWLQKLLTYTSLQAGQSCAASILSSIVCNAQTPQQLSNFYSLKQGIELGLPSVIQPTVLQVFNRLEALASPSVECLPTPAKVSRLSPKAVSEETPAASASLPSSAHPPQLIPLRNLERIVAAEKRKIKKKQIASSRLVKELQSRQNSLVPFLLFPEPEVLRCVLSLVHMIGFPDSLGSALLTKLAGAVAAVFFNSLHLKASIESSSKDKLQEQHDVKSSSKSSLKEAVCDKGQGSSRQASCITRLCMSCIEQLSCLPFTRSLLLHYLMEGATHKEHCRLFGGKWTTNLFESPTSASSLSSLPSSNLSTNPEGPATSSSSSVVNSETSSLLQENRQQGNSIALPRFHSSVYHGGVIRQISKVSSMQKPLPKMQVAANVLTLLETLWLCCREGAQASSRTSHPQWGAPASAAGAAADVKIELMDTDLRIKPGKKVVSESSARTLGCVIVDILTLDSLYNDVNWQDPDFRKVTTERDILVWKRISDMPFLWSVLQEFSSSSVFLYYVSPVVRSLFAVVMNHLEVSREARMRNCPQHNEAACCLVYCLAQGSWIPSPLSNISELFPHVAPYEGYLLLLALWRYIKVKRMTILFLRILYNL</sequence>